<dbReference type="GO" id="GO:0051287">
    <property type="term" value="F:NAD binding"/>
    <property type="evidence" value="ECO:0007669"/>
    <property type="project" value="InterPro"/>
</dbReference>
<protein>
    <submittedName>
        <fullName evidence="7">Hydroxyacid dehydrogenase</fullName>
    </submittedName>
</protein>
<evidence type="ECO:0000259" key="6">
    <source>
        <dbReference type="Pfam" id="PF02826"/>
    </source>
</evidence>
<feature type="domain" description="D-isomer specific 2-hydroxyacid dehydrogenase catalytic" evidence="5">
    <location>
        <begin position="21"/>
        <end position="311"/>
    </location>
</feature>
<dbReference type="InterPro" id="IPR029753">
    <property type="entry name" value="D-isomer_DH_CS"/>
</dbReference>
<dbReference type="EMBL" id="MNQH01000033">
    <property type="protein sequence ID" value="OKY93661.1"/>
    <property type="molecule type" value="Genomic_DNA"/>
</dbReference>
<dbReference type="Gene3D" id="3.40.50.720">
    <property type="entry name" value="NAD(P)-binding Rossmann-like Domain"/>
    <property type="match status" value="2"/>
</dbReference>
<dbReference type="PROSITE" id="PS00670">
    <property type="entry name" value="D_2_HYDROXYACID_DH_2"/>
    <property type="match status" value="1"/>
</dbReference>
<name>A0A1Q6F475_9BACT</name>
<dbReference type="GO" id="GO:0016616">
    <property type="term" value="F:oxidoreductase activity, acting on the CH-OH group of donors, NAD or NADP as acceptor"/>
    <property type="evidence" value="ECO:0007669"/>
    <property type="project" value="InterPro"/>
</dbReference>
<dbReference type="Pfam" id="PF02826">
    <property type="entry name" value="2-Hacid_dh_C"/>
    <property type="match status" value="1"/>
</dbReference>
<dbReference type="PANTHER" id="PTHR43761">
    <property type="entry name" value="D-ISOMER SPECIFIC 2-HYDROXYACID DEHYDROGENASE FAMILY PROTEIN (AFU_ORTHOLOGUE AFUA_1G13630)"/>
    <property type="match status" value="1"/>
</dbReference>
<dbReference type="Pfam" id="PF00389">
    <property type="entry name" value="2-Hacid_dh"/>
    <property type="match status" value="1"/>
</dbReference>
<dbReference type="InterPro" id="IPR050418">
    <property type="entry name" value="D-iso_2-hydroxyacid_DH_PdxB"/>
</dbReference>
<feature type="domain" description="D-isomer specific 2-hydroxyacid dehydrogenase NAD-binding" evidence="6">
    <location>
        <begin position="106"/>
        <end position="286"/>
    </location>
</feature>
<dbReference type="InterPro" id="IPR006139">
    <property type="entry name" value="D-isomer_2_OHA_DH_cat_dom"/>
</dbReference>
<dbReference type="GeneID" id="73802417"/>
<keyword evidence="2 4" id="KW-0560">Oxidoreductase</keyword>
<evidence type="ECO:0000313" key="8">
    <source>
        <dbReference type="Proteomes" id="UP000187417"/>
    </source>
</evidence>
<dbReference type="SUPFAM" id="SSF51735">
    <property type="entry name" value="NAD(P)-binding Rossmann-fold domains"/>
    <property type="match status" value="1"/>
</dbReference>
<dbReference type="PROSITE" id="PS00671">
    <property type="entry name" value="D_2_HYDROXYACID_DH_3"/>
    <property type="match status" value="1"/>
</dbReference>
<comment type="caution">
    <text evidence="7">The sequence shown here is derived from an EMBL/GenBank/DDBJ whole genome shotgun (WGS) entry which is preliminary data.</text>
</comment>
<dbReference type="RefSeq" id="WP_004327904.1">
    <property type="nucleotide sequence ID" value="NZ_BAAFKT010000006.1"/>
</dbReference>
<gene>
    <name evidence="7" type="ORF">BHV66_08410</name>
</gene>
<evidence type="ECO:0000313" key="7">
    <source>
        <dbReference type="EMBL" id="OKY93661.1"/>
    </source>
</evidence>
<dbReference type="PANTHER" id="PTHR43761:SF1">
    <property type="entry name" value="D-ISOMER SPECIFIC 2-HYDROXYACID DEHYDROGENASE CATALYTIC DOMAIN-CONTAINING PROTEIN-RELATED"/>
    <property type="match status" value="1"/>
</dbReference>
<dbReference type="NCBIfam" id="NF006263">
    <property type="entry name" value="PRK08410.1"/>
    <property type="match status" value="1"/>
</dbReference>
<dbReference type="SUPFAM" id="SSF52283">
    <property type="entry name" value="Formate/glycerate dehydrogenase catalytic domain-like"/>
    <property type="match status" value="1"/>
</dbReference>
<evidence type="ECO:0000256" key="2">
    <source>
        <dbReference type="ARBA" id="ARBA00023002"/>
    </source>
</evidence>
<evidence type="ECO:0000256" key="3">
    <source>
        <dbReference type="ARBA" id="ARBA00023027"/>
    </source>
</evidence>
<comment type="similarity">
    <text evidence="1 4">Belongs to the D-isomer specific 2-hydroxyacid dehydrogenase family.</text>
</comment>
<evidence type="ECO:0000259" key="5">
    <source>
        <dbReference type="Pfam" id="PF00389"/>
    </source>
</evidence>
<dbReference type="AlphaFoldDB" id="A0A1Q6F475"/>
<keyword evidence="3" id="KW-0520">NAD</keyword>
<proteinExistence type="inferred from homology"/>
<reference evidence="7 8" key="1">
    <citation type="journal article" date="2016" name="Nat. Biotechnol.">
        <title>Measurement of bacterial replication rates in microbial communities.</title>
        <authorList>
            <person name="Brown C.T."/>
            <person name="Olm M.R."/>
            <person name="Thomas B.C."/>
            <person name="Banfield J.F."/>
        </authorList>
    </citation>
    <scope>NUCLEOTIDE SEQUENCE [LARGE SCALE GENOMIC DNA]</scope>
    <source>
        <strain evidence="7">CAG:67_53_122</strain>
    </source>
</reference>
<dbReference type="InterPro" id="IPR036291">
    <property type="entry name" value="NAD(P)-bd_dom_sf"/>
</dbReference>
<sequence>MNIVFLDEYSLGGIDLSRIKQLGNYTGYEKTTPGEIAERCIDADIVITNKVPLRAEAIKVLPQLKLICIAATGMNNVDLEAAAERGIEVRNAVGYSTHAVTETTIGAAIALLRQSIYYDRYVKSGEYAASDAPFHFGRPLHQLYGKRWGIIGLGAIGHKVAEVAAALGCQIAYTSTSGVERQEPYPAMPLDELLRWSDIVSIHAPLNDRTRGLVGARELALMKPSALLINVARGGIVDEQALADALDNKRLAGAGIDVFSREPMSPDNPLLRVTDPDRLLLSPHTAWAPVEALETLVGCIERNIETFLAEQR</sequence>
<dbReference type="STRING" id="28117.BHV66_08410"/>
<accession>A0A1Q6F475</accession>
<dbReference type="InterPro" id="IPR006140">
    <property type="entry name" value="D-isomer_DH_NAD-bd"/>
</dbReference>
<evidence type="ECO:0000256" key="4">
    <source>
        <dbReference type="RuleBase" id="RU003719"/>
    </source>
</evidence>
<dbReference type="Proteomes" id="UP000187417">
    <property type="component" value="Unassembled WGS sequence"/>
</dbReference>
<organism evidence="7 8">
    <name type="scientific">Alistipes putredinis</name>
    <dbReference type="NCBI Taxonomy" id="28117"/>
    <lineage>
        <taxon>Bacteria</taxon>
        <taxon>Pseudomonadati</taxon>
        <taxon>Bacteroidota</taxon>
        <taxon>Bacteroidia</taxon>
        <taxon>Bacteroidales</taxon>
        <taxon>Rikenellaceae</taxon>
        <taxon>Alistipes</taxon>
    </lineage>
</organism>
<evidence type="ECO:0000256" key="1">
    <source>
        <dbReference type="ARBA" id="ARBA00005854"/>
    </source>
</evidence>